<keyword evidence="4" id="KW-1185">Reference proteome</keyword>
<feature type="domain" description="Pyrroline-5-carboxylate reductase catalytic N-terminal" evidence="2">
    <location>
        <begin position="31"/>
        <end position="120"/>
    </location>
</feature>
<dbReference type="GO" id="GO:0016491">
    <property type="term" value="F:oxidoreductase activity"/>
    <property type="evidence" value="ECO:0007669"/>
    <property type="project" value="UniProtKB-KW"/>
</dbReference>
<protein>
    <submittedName>
        <fullName evidence="3">NADP oxidoreductase</fullName>
    </submittedName>
</protein>
<proteinExistence type="predicted"/>
<comment type="caution">
    <text evidence="3">The sequence shown here is derived from an EMBL/GenBank/DDBJ whole genome shotgun (WGS) entry which is preliminary data.</text>
</comment>
<dbReference type="Gene3D" id="3.40.50.720">
    <property type="entry name" value="NAD(P)-binding Rossmann-like Domain"/>
    <property type="match status" value="1"/>
</dbReference>
<dbReference type="Proteomes" id="UP000660745">
    <property type="component" value="Unassembled WGS sequence"/>
</dbReference>
<dbReference type="Pfam" id="PF03807">
    <property type="entry name" value="F420_oxidored"/>
    <property type="match status" value="1"/>
</dbReference>
<evidence type="ECO:0000313" key="4">
    <source>
        <dbReference type="Proteomes" id="UP000660745"/>
    </source>
</evidence>
<dbReference type="PANTHER" id="PTHR14239">
    <property type="entry name" value="DUDULIN-RELATED"/>
    <property type="match status" value="1"/>
</dbReference>
<evidence type="ECO:0000313" key="3">
    <source>
        <dbReference type="EMBL" id="GGP17911.1"/>
    </source>
</evidence>
<organism evidence="3 4">
    <name type="scientific">Nonomuraea glycinis</name>
    <dbReference type="NCBI Taxonomy" id="2047744"/>
    <lineage>
        <taxon>Bacteria</taxon>
        <taxon>Bacillati</taxon>
        <taxon>Actinomycetota</taxon>
        <taxon>Actinomycetes</taxon>
        <taxon>Streptosporangiales</taxon>
        <taxon>Streptosporangiaceae</taxon>
        <taxon>Nonomuraea</taxon>
    </lineage>
</organism>
<evidence type="ECO:0000256" key="1">
    <source>
        <dbReference type="ARBA" id="ARBA00023002"/>
    </source>
</evidence>
<dbReference type="SUPFAM" id="SSF51735">
    <property type="entry name" value="NAD(P)-binding Rossmann-fold domains"/>
    <property type="match status" value="1"/>
</dbReference>
<dbReference type="InterPro" id="IPR028939">
    <property type="entry name" value="P5C_Rdtase_cat_N"/>
</dbReference>
<evidence type="ECO:0000259" key="2">
    <source>
        <dbReference type="Pfam" id="PF03807"/>
    </source>
</evidence>
<reference evidence="3" key="1">
    <citation type="journal article" date="2014" name="Int. J. Syst. Evol. Microbiol.">
        <title>Complete genome sequence of Corynebacterium casei LMG S-19264T (=DSM 44701T), isolated from a smear-ripened cheese.</title>
        <authorList>
            <consortium name="US DOE Joint Genome Institute (JGI-PGF)"/>
            <person name="Walter F."/>
            <person name="Albersmeier A."/>
            <person name="Kalinowski J."/>
            <person name="Ruckert C."/>
        </authorList>
    </citation>
    <scope>NUCLEOTIDE SEQUENCE</scope>
    <source>
        <strain evidence="3">CGMCC 4.7430</strain>
    </source>
</reference>
<gene>
    <name evidence="3" type="ORF">GCM10012278_88150</name>
</gene>
<dbReference type="InterPro" id="IPR036291">
    <property type="entry name" value="NAD(P)-bd_dom_sf"/>
</dbReference>
<accession>A0A918AG10</accession>
<dbReference type="InterPro" id="IPR051267">
    <property type="entry name" value="STEAP_metalloreductase"/>
</dbReference>
<dbReference type="EMBL" id="BMNK01000027">
    <property type="protein sequence ID" value="GGP17911.1"/>
    <property type="molecule type" value="Genomic_DNA"/>
</dbReference>
<name>A0A918AG10_9ACTN</name>
<dbReference type="AlphaFoldDB" id="A0A918AG10"/>
<keyword evidence="1" id="KW-0560">Oxidoreductase</keyword>
<reference evidence="3" key="2">
    <citation type="submission" date="2020-09" db="EMBL/GenBank/DDBJ databases">
        <authorList>
            <person name="Sun Q."/>
            <person name="Zhou Y."/>
        </authorList>
    </citation>
    <scope>NUCLEOTIDE SEQUENCE</scope>
    <source>
        <strain evidence="3">CGMCC 4.7430</strain>
    </source>
</reference>
<dbReference type="PANTHER" id="PTHR14239:SF10">
    <property type="entry name" value="REDUCTASE"/>
    <property type="match status" value="1"/>
</dbReference>
<sequence>MGGVDDTAVDNDEWAWRPIQLQKAGTPMSSISIIGLGGMGRAIGARAVEGGHAVEVVGRDAAKAKDLAAALGGGATAGTFRTAPAGDIVILAVPNASAVPVVAQYGDALAGKVIIDITNPMKADASGLTTPDGTSAAQEIAKAAPASAHVVKAFNTVFGHVLTPGRPLDVLFAGDDARAKADVSAFIQSLGLRPLDAGGLEMAHWLEGAGLLMINLARHGVGDFNFALGISNLS</sequence>